<organism evidence="2 3">
    <name type="scientific">Tenacibaculum platacis</name>
    <dbReference type="NCBI Taxonomy" id="3137852"/>
    <lineage>
        <taxon>Bacteria</taxon>
        <taxon>Pseudomonadati</taxon>
        <taxon>Bacteroidota</taxon>
        <taxon>Flavobacteriia</taxon>
        <taxon>Flavobacteriales</taxon>
        <taxon>Flavobacteriaceae</taxon>
        <taxon>Tenacibaculum</taxon>
    </lineage>
</organism>
<keyword evidence="3" id="KW-1185">Reference proteome</keyword>
<gene>
    <name evidence="2" type="ORF">T190607A01A_40056</name>
</gene>
<protein>
    <submittedName>
        <fullName evidence="2">Uncharacterized protein</fullName>
    </submittedName>
</protein>
<comment type="caution">
    <text evidence="2">The sequence shown here is derived from an EMBL/GenBank/DDBJ whole genome shotgun (WGS) entry which is preliminary data.</text>
</comment>
<evidence type="ECO:0000313" key="3">
    <source>
        <dbReference type="Proteomes" id="UP001497416"/>
    </source>
</evidence>
<evidence type="ECO:0000256" key="1">
    <source>
        <dbReference type="SAM" id="Phobius"/>
    </source>
</evidence>
<keyword evidence="1" id="KW-0472">Membrane</keyword>
<name>A0ABM9P4B6_9FLAO</name>
<reference evidence="2 3" key="1">
    <citation type="submission" date="2024-05" db="EMBL/GenBank/DDBJ databases">
        <authorList>
            <person name="Duchaud E."/>
        </authorList>
    </citation>
    <scope>NUCLEOTIDE SEQUENCE [LARGE SCALE GENOMIC DNA]</scope>
    <source>
        <strain evidence="2">Ena-SAMPLE-TAB-13-05-2024-13:56:06:370-140302</strain>
    </source>
</reference>
<sequence>MKLAFSTIKKYTNKLLRLLILGFIITLILSAWKAEIIYIGFYIFIWGIIPSAFILIIDSFVNKYNLFKK</sequence>
<keyword evidence="1" id="KW-0812">Transmembrane</keyword>
<accession>A0ABM9P4B6</accession>
<feature type="transmembrane region" description="Helical" evidence="1">
    <location>
        <begin position="15"/>
        <end position="32"/>
    </location>
</feature>
<dbReference type="Proteomes" id="UP001497416">
    <property type="component" value="Unassembled WGS sequence"/>
</dbReference>
<evidence type="ECO:0000313" key="2">
    <source>
        <dbReference type="EMBL" id="CAL2090657.1"/>
    </source>
</evidence>
<dbReference type="EMBL" id="CAXIXY010000006">
    <property type="protein sequence ID" value="CAL2090657.1"/>
    <property type="molecule type" value="Genomic_DNA"/>
</dbReference>
<keyword evidence="1" id="KW-1133">Transmembrane helix</keyword>
<proteinExistence type="predicted"/>
<feature type="transmembrane region" description="Helical" evidence="1">
    <location>
        <begin position="38"/>
        <end position="61"/>
    </location>
</feature>